<sequence>MKNQSCILTDKESVVFTAYVVVTLLASAVNGVAAVANLIGHDYPKKQADKMRVPRSWTLPLGTLLAAGSLGLLAGFAVPVLGILAAAGLVLYFLGAFAAHLRARNHHLGVWAVFFSLAVAALVVNLAYH</sequence>
<dbReference type="Pfam" id="PF13564">
    <property type="entry name" value="DoxX_2"/>
    <property type="match status" value="1"/>
</dbReference>
<gene>
    <name evidence="6" type="ORF">GCM10022419_031460</name>
</gene>
<dbReference type="RefSeq" id="WP_345562330.1">
    <property type="nucleotide sequence ID" value="NZ_BAABDQ010000005.1"/>
</dbReference>
<evidence type="ECO:0000256" key="4">
    <source>
        <dbReference type="ARBA" id="ARBA00023136"/>
    </source>
</evidence>
<feature type="transmembrane region" description="Helical" evidence="5">
    <location>
        <begin position="16"/>
        <end position="36"/>
    </location>
</feature>
<evidence type="ECO:0000256" key="2">
    <source>
        <dbReference type="ARBA" id="ARBA00022692"/>
    </source>
</evidence>
<keyword evidence="2 5" id="KW-0812">Transmembrane</keyword>
<organism evidence="6 7">
    <name type="scientific">Nonomuraea rosea</name>
    <dbReference type="NCBI Taxonomy" id="638574"/>
    <lineage>
        <taxon>Bacteria</taxon>
        <taxon>Bacillati</taxon>
        <taxon>Actinomycetota</taxon>
        <taxon>Actinomycetes</taxon>
        <taxon>Streptosporangiales</taxon>
        <taxon>Streptosporangiaceae</taxon>
        <taxon>Nonomuraea</taxon>
    </lineage>
</organism>
<keyword evidence="3 5" id="KW-1133">Transmembrane helix</keyword>
<dbReference type="Proteomes" id="UP001500630">
    <property type="component" value="Unassembled WGS sequence"/>
</dbReference>
<keyword evidence="4 5" id="KW-0472">Membrane</keyword>
<reference evidence="7" key="1">
    <citation type="journal article" date="2019" name="Int. J. Syst. Evol. Microbiol.">
        <title>The Global Catalogue of Microorganisms (GCM) 10K type strain sequencing project: providing services to taxonomists for standard genome sequencing and annotation.</title>
        <authorList>
            <consortium name="The Broad Institute Genomics Platform"/>
            <consortium name="The Broad Institute Genome Sequencing Center for Infectious Disease"/>
            <person name="Wu L."/>
            <person name="Ma J."/>
        </authorList>
    </citation>
    <scope>NUCLEOTIDE SEQUENCE [LARGE SCALE GENOMIC DNA]</scope>
    <source>
        <strain evidence="7">JCM 17326</strain>
    </source>
</reference>
<evidence type="ECO:0000256" key="5">
    <source>
        <dbReference type="SAM" id="Phobius"/>
    </source>
</evidence>
<evidence type="ECO:0000313" key="6">
    <source>
        <dbReference type="EMBL" id="GAA3548844.1"/>
    </source>
</evidence>
<dbReference type="EMBL" id="BAABDQ010000005">
    <property type="protein sequence ID" value="GAA3548844.1"/>
    <property type="molecule type" value="Genomic_DNA"/>
</dbReference>
<protein>
    <recommendedName>
        <fullName evidence="8">DoxX family protein</fullName>
    </recommendedName>
</protein>
<comment type="caution">
    <text evidence="6">The sequence shown here is derived from an EMBL/GenBank/DDBJ whole genome shotgun (WGS) entry which is preliminary data.</text>
</comment>
<evidence type="ECO:0008006" key="8">
    <source>
        <dbReference type="Google" id="ProtNLM"/>
    </source>
</evidence>
<evidence type="ECO:0000313" key="7">
    <source>
        <dbReference type="Proteomes" id="UP001500630"/>
    </source>
</evidence>
<proteinExistence type="predicted"/>
<keyword evidence="7" id="KW-1185">Reference proteome</keyword>
<comment type="subcellular location">
    <subcellularLocation>
        <location evidence="1">Membrane</location>
        <topology evidence="1">Multi-pass membrane protein</topology>
    </subcellularLocation>
</comment>
<accession>A0ABP6WAY7</accession>
<evidence type="ECO:0000256" key="1">
    <source>
        <dbReference type="ARBA" id="ARBA00004141"/>
    </source>
</evidence>
<feature type="transmembrane region" description="Helical" evidence="5">
    <location>
        <begin position="108"/>
        <end position="128"/>
    </location>
</feature>
<dbReference type="InterPro" id="IPR032808">
    <property type="entry name" value="DoxX"/>
</dbReference>
<feature type="transmembrane region" description="Helical" evidence="5">
    <location>
        <begin position="83"/>
        <end position="101"/>
    </location>
</feature>
<evidence type="ECO:0000256" key="3">
    <source>
        <dbReference type="ARBA" id="ARBA00022989"/>
    </source>
</evidence>
<name>A0ABP6WAY7_9ACTN</name>